<proteinExistence type="inferred from homology"/>
<dbReference type="InterPro" id="IPR014756">
    <property type="entry name" value="Ig_E-set"/>
</dbReference>
<dbReference type="CDD" id="cd02856">
    <property type="entry name" value="E_set_GDE_Isoamylase_N"/>
    <property type="match status" value="1"/>
</dbReference>
<feature type="region of interest" description="Disordered" evidence="2">
    <location>
        <begin position="1"/>
        <end position="74"/>
    </location>
</feature>
<comment type="caution">
    <text evidence="3">The sequence shown here is derived from an EMBL/GenBank/DDBJ whole genome shotgun (WGS) entry which is preliminary data.</text>
</comment>
<feature type="region of interest" description="Disordered" evidence="2">
    <location>
        <begin position="923"/>
        <end position="945"/>
    </location>
</feature>
<dbReference type="PANTHER" id="PTHR43002">
    <property type="entry name" value="GLYCOGEN DEBRANCHING ENZYME"/>
    <property type="match status" value="1"/>
</dbReference>
<dbReference type="InterPro" id="IPR013783">
    <property type="entry name" value="Ig-like_fold"/>
</dbReference>
<name>A0A835SFC1_CHLIN</name>
<dbReference type="InterPro" id="IPR017853">
    <property type="entry name" value="GH"/>
</dbReference>
<dbReference type="InterPro" id="IPR044505">
    <property type="entry name" value="GlgX_Isoamylase_N_E_set"/>
</dbReference>
<feature type="compositionally biased region" description="Low complexity" evidence="2">
    <location>
        <begin position="27"/>
        <end position="39"/>
    </location>
</feature>
<evidence type="ECO:0000313" key="3">
    <source>
        <dbReference type="EMBL" id="KAG2422373.1"/>
    </source>
</evidence>
<dbReference type="SUPFAM" id="SSF51011">
    <property type="entry name" value="Glycosyl hydrolase domain"/>
    <property type="match status" value="1"/>
</dbReference>
<dbReference type="InterPro" id="IPR013780">
    <property type="entry name" value="Glyco_hydro_b"/>
</dbReference>
<dbReference type="AlphaFoldDB" id="A0A835SFC1"/>
<organism evidence="3 4">
    <name type="scientific">Chlamydomonas incerta</name>
    <dbReference type="NCBI Taxonomy" id="51695"/>
    <lineage>
        <taxon>Eukaryota</taxon>
        <taxon>Viridiplantae</taxon>
        <taxon>Chlorophyta</taxon>
        <taxon>core chlorophytes</taxon>
        <taxon>Chlorophyceae</taxon>
        <taxon>CS clade</taxon>
        <taxon>Chlamydomonadales</taxon>
        <taxon>Chlamydomonadaceae</taxon>
        <taxon>Chlamydomonas</taxon>
    </lineage>
</organism>
<comment type="similarity">
    <text evidence="1">Belongs to the glycosyl hydrolase 13 family.</text>
</comment>
<dbReference type="SUPFAM" id="SSF51445">
    <property type="entry name" value="(Trans)glycosidases"/>
    <property type="match status" value="1"/>
</dbReference>
<evidence type="ECO:0000256" key="2">
    <source>
        <dbReference type="SAM" id="MobiDB-lite"/>
    </source>
</evidence>
<sequence length="945" mass="97857">MQAPARSIRSDGPRKGVAPRRAGRTQPVSAPHLLAAVAPAPSPLTPSGAPRQPNPLSSPQRAPGSGSASFSQLPSWVPQAAATATLERGAVDTSLTRYRRHSKAGAVVDATCEARDGKVIVRVTASYVNVPHAAPSELQLHWGMFRASGTKWHHPKEAVPPDSALEQGGAGAMRTPMTWDGRAGPGGEGAWVVRFEVPAKLAPLHLAFSLYQPAADKYDTPVRAPHFAVPVGMSAGSPEPLGASVVAVSHAGGFTGLNGHHGGGGDPREATCAVNFAAFSRHASSLQLCLVRLDSAEAPGGGGAPLVAQSVLEVVLDPLTNRTGDVWHVCVHGLKDLETLCWAWRADGEVLWQNGNRFHPGFMLMDPHATRAVPVLLPPGAHKAAPRMAPSLDAGEPVLLGSLAAFVHAPFDWQGHHQAMRGGQSRVRALEDSVVVEVDVARFTTGRDAEATVPPEHRGKYLGILDRVDALKAAGATTVMLSPVCLSAPGPSPAAGRSPLGLMAPDPAFAVGGPLAAAAELKAVIRGLHAAGLEVLLQVEFCVTAEGGDAGAGRLQGLRGLDHAVYYREGLEAPVLNCGHPVVRQLVLSALRHWASEYRVEGFCFLNAENLTQDKFGAVLDAPPLAEDIAGDPVLRDLKLVAAVSNPALLPRLAERGFPHWGVWQQVNDRYASDLCSYLVNCQRGLLSAVATRLTGSADLFAPRWDAGLPGGLAAGRRAGFGLNVVGPLGDVPLGDVIDSDNVVRGDALARSLLVAQFVSAGQPLLAATNLSRPGVPQLLAALAAVRRGYRSLICPASITAPEREVAWHSPYGGGEPDWSGSNPDPAANCVLLTLSGGPSRPGHMLAAGFNPNGEPVSVTLPRPPAGAVWRLLVDTSRPVPTATAGGASLGAVLPPSEQTHFTLGPYGSVLLDAVPQGGAVAGGPGPAAAVATPRPGPSAAARMQ</sequence>
<dbReference type="SUPFAM" id="SSF81296">
    <property type="entry name" value="E set domains"/>
    <property type="match status" value="1"/>
</dbReference>
<evidence type="ECO:0000256" key="1">
    <source>
        <dbReference type="ARBA" id="ARBA00008061"/>
    </source>
</evidence>
<dbReference type="Gene3D" id="2.60.40.10">
    <property type="entry name" value="Immunoglobulins"/>
    <property type="match status" value="1"/>
</dbReference>
<dbReference type="OrthoDB" id="204980at2759"/>
<gene>
    <name evidence="3" type="ORF">HXX76_016097</name>
</gene>
<dbReference type="EMBL" id="JAEHOC010000111">
    <property type="protein sequence ID" value="KAG2422373.1"/>
    <property type="molecule type" value="Genomic_DNA"/>
</dbReference>
<dbReference type="Gene3D" id="2.60.40.1180">
    <property type="entry name" value="Golgi alpha-mannosidase II"/>
    <property type="match status" value="1"/>
</dbReference>
<dbReference type="Gene3D" id="3.20.20.80">
    <property type="entry name" value="Glycosidases"/>
    <property type="match status" value="1"/>
</dbReference>
<dbReference type="Proteomes" id="UP000650467">
    <property type="component" value="Unassembled WGS sequence"/>
</dbReference>
<feature type="compositionally biased region" description="Polar residues" evidence="2">
    <location>
        <begin position="54"/>
        <end position="74"/>
    </location>
</feature>
<evidence type="ECO:0000313" key="4">
    <source>
        <dbReference type="Proteomes" id="UP000650467"/>
    </source>
</evidence>
<reference evidence="3" key="1">
    <citation type="journal article" date="2020" name="bioRxiv">
        <title>Comparative genomics of Chlamydomonas.</title>
        <authorList>
            <person name="Craig R.J."/>
            <person name="Hasan A.R."/>
            <person name="Ness R.W."/>
            <person name="Keightley P.D."/>
        </authorList>
    </citation>
    <scope>NUCLEOTIDE SEQUENCE</scope>
    <source>
        <strain evidence="3">SAG 7.73</strain>
    </source>
</reference>
<accession>A0A835SFC1</accession>
<keyword evidence="4" id="KW-1185">Reference proteome</keyword>
<protein>
    <submittedName>
        <fullName evidence="3">Uncharacterized protein</fullName>
    </submittedName>
</protein>